<evidence type="ECO:0000313" key="12">
    <source>
        <dbReference type="Proteomes" id="UP000075920"/>
    </source>
</evidence>
<dbReference type="GO" id="GO:0000290">
    <property type="term" value="P:deadenylation-dependent decapping of nuclear-transcribed mRNA"/>
    <property type="evidence" value="ECO:0007669"/>
    <property type="project" value="InterPro"/>
</dbReference>
<dbReference type="GO" id="GO:0140932">
    <property type="term" value="F:5'-(N(7)-methyl 5'-triphosphoguanosine)-[mRNA] diphosphatase activity"/>
    <property type="evidence" value="ECO:0007669"/>
    <property type="project" value="UniProtKB-EC"/>
</dbReference>
<evidence type="ECO:0000256" key="2">
    <source>
        <dbReference type="ARBA" id="ARBA00010208"/>
    </source>
</evidence>
<accession>A0A182WE54</accession>
<feature type="region of interest" description="Disordered" evidence="10">
    <location>
        <begin position="17"/>
        <end position="61"/>
    </location>
</feature>
<organism evidence="11 12">
    <name type="scientific">Anopheles minimus</name>
    <dbReference type="NCBI Taxonomy" id="112268"/>
    <lineage>
        <taxon>Eukaryota</taxon>
        <taxon>Metazoa</taxon>
        <taxon>Ecdysozoa</taxon>
        <taxon>Arthropoda</taxon>
        <taxon>Hexapoda</taxon>
        <taxon>Insecta</taxon>
        <taxon>Pterygota</taxon>
        <taxon>Neoptera</taxon>
        <taxon>Endopterygota</taxon>
        <taxon>Diptera</taxon>
        <taxon>Nematocera</taxon>
        <taxon>Culicoidea</taxon>
        <taxon>Culicidae</taxon>
        <taxon>Anophelinae</taxon>
        <taxon>Anopheles</taxon>
    </lineage>
</organism>
<evidence type="ECO:0000256" key="3">
    <source>
        <dbReference type="ARBA" id="ARBA00012520"/>
    </source>
</evidence>
<evidence type="ECO:0000256" key="8">
    <source>
        <dbReference type="ARBA" id="ARBA00030609"/>
    </source>
</evidence>
<evidence type="ECO:0000313" key="11">
    <source>
        <dbReference type="EnsemblMetazoa" id="AMIN008650-PA"/>
    </source>
</evidence>
<evidence type="ECO:0000256" key="5">
    <source>
        <dbReference type="ARBA" id="ARBA00022801"/>
    </source>
</evidence>
<dbReference type="EC" id="3.6.1.59" evidence="3"/>
<dbReference type="VEuPathDB" id="VectorBase:AMIN008650"/>
<dbReference type="GO" id="GO:0000340">
    <property type="term" value="F:RNA 7-methylguanosine cap binding"/>
    <property type="evidence" value="ECO:0007669"/>
    <property type="project" value="TreeGrafter"/>
</dbReference>
<dbReference type="SUPFAM" id="SSF54197">
    <property type="entry name" value="HIT-like"/>
    <property type="match status" value="1"/>
</dbReference>
<feature type="compositionally biased region" description="Polar residues" evidence="10">
    <location>
        <begin position="21"/>
        <end position="34"/>
    </location>
</feature>
<dbReference type="Gene3D" id="3.30.200.40">
    <property type="entry name" value="Scavenger mRNA decapping enzyme, N-terminal domain"/>
    <property type="match status" value="1"/>
</dbReference>
<dbReference type="SUPFAM" id="SSF102860">
    <property type="entry name" value="mRNA decapping enzyme DcpS N-terminal domain"/>
    <property type="match status" value="1"/>
</dbReference>
<dbReference type="AlphaFoldDB" id="A0A182WE54"/>
<feature type="region of interest" description="Disordered" evidence="10">
    <location>
        <begin position="131"/>
        <end position="154"/>
    </location>
</feature>
<reference evidence="12" key="1">
    <citation type="submission" date="2013-03" db="EMBL/GenBank/DDBJ databases">
        <title>The Genome Sequence of Anopheles minimus MINIMUS1.</title>
        <authorList>
            <consortium name="The Broad Institute Genomics Platform"/>
            <person name="Neafsey D.E."/>
            <person name="Walton C."/>
            <person name="Walker B."/>
            <person name="Young S.K."/>
            <person name="Zeng Q."/>
            <person name="Gargeya S."/>
            <person name="Fitzgerald M."/>
            <person name="Haas B."/>
            <person name="Abouelleil A."/>
            <person name="Allen A.W."/>
            <person name="Alvarado L."/>
            <person name="Arachchi H.M."/>
            <person name="Berlin A.M."/>
            <person name="Chapman S.B."/>
            <person name="Gainer-Dewar J."/>
            <person name="Goldberg J."/>
            <person name="Griggs A."/>
            <person name="Gujja S."/>
            <person name="Hansen M."/>
            <person name="Howarth C."/>
            <person name="Imamovic A."/>
            <person name="Ireland A."/>
            <person name="Larimer J."/>
            <person name="McCowan C."/>
            <person name="Murphy C."/>
            <person name="Pearson M."/>
            <person name="Poon T.W."/>
            <person name="Priest M."/>
            <person name="Roberts A."/>
            <person name="Saif S."/>
            <person name="Shea T."/>
            <person name="Sisk P."/>
            <person name="Sykes S."/>
            <person name="Wortman J."/>
            <person name="Nusbaum C."/>
            <person name="Birren B."/>
        </authorList>
    </citation>
    <scope>NUCLEOTIDE SEQUENCE [LARGE SCALE GENOMIC DNA]</scope>
    <source>
        <strain evidence="12">MINIMUS1</strain>
    </source>
</reference>
<feature type="compositionally biased region" description="Basic and acidic residues" evidence="10">
    <location>
        <begin position="137"/>
        <end position="148"/>
    </location>
</feature>
<dbReference type="Pfam" id="PF11969">
    <property type="entry name" value="DcpS_C"/>
    <property type="match status" value="1"/>
</dbReference>
<evidence type="ECO:0000256" key="6">
    <source>
        <dbReference type="ARBA" id="ARBA00023242"/>
    </source>
</evidence>
<evidence type="ECO:0000256" key="9">
    <source>
        <dbReference type="ARBA" id="ARBA00048222"/>
    </source>
</evidence>
<dbReference type="Proteomes" id="UP000075920">
    <property type="component" value="Unassembled WGS sequence"/>
</dbReference>
<dbReference type="GO" id="GO:0005634">
    <property type="term" value="C:nucleus"/>
    <property type="evidence" value="ECO:0007669"/>
    <property type="project" value="UniProtKB-SubCell"/>
</dbReference>
<name>A0A182WE54_9DIPT</name>
<keyword evidence="12" id="KW-1185">Reference proteome</keyword>
<dbReference type="PANTHER" id="PTHR12978:SF0">
    <property type="entry name" value="M7GPPPX DIPHOSPHATASE"/>
    <property type="match status" value="1"/>
</dbReference>
<comment type="catalytic activity">
    <reaction evidence="9">
        <text>a 5'-end (N(7)-methyl 5'-triphosphoguanosine)-ribonucleoside in mRNA + H2O = N(7)-methyl-GMP + a 5'-end diphospho-ribonucleoside in mRNA + 2 H(+)</text>
        <dbReference type="Rhea" id="RHEA:65388"/>
        <dbReference type="Rhea" id="RHEA-COMP:17165"/>
        <dbReference type="Rhea" id="RHEA-COMP:17167"/>
        <dbReference type="ChEBI" id="CHEBI:15377"/>
        <dbReference type="ChEBI" id="CHEBI:15378"/>
        <dbReference type="ChEBI" id="CHEBI:58285"/>
        <dbReference type="ChEBI" id="CHEBI:156461"/>
        <dbReference type="ChEBI" id="CHEBI:167616"/>
        <dbReference type="EC" id="3.6.1.59"/>
    </reaction>
</comment>
<evidence type="ECO:0000256" key="4">
    <source>
        <dbReference type="ARBA" id="ARBA00015636"/>
    </source>
</evidence>
<dbReference type="InterPro" id="IPR011145">
    <property type="entry name" value="Scavenger_mRNA_decap_enz_N"/>
</dbReference>
<dbReference type="Gene3D" id="3.30.428.10">
    <property type="entry name" value="HIT-like"/>
    <property type="match status" value="1"/>
</dbReference>
<dbReference type="EnsemblMetazoa" id="AMIN008650-RA">
    <property type="protein sequence ID" value="AMIN008650-PA"/>
    <property type="gene ID" value="AMIN008650"/>
</dbReference>
<keyword evidence="5" id="KW-0378">Hydrolase</keyword>
<dbReference type="GO" id="GO:0000932">
    <property type="term" value="C:P-body"/>
    <property type="evidence" value="ECO:0007669"/>
    <property type="project" value="TreeGrafter"/>
</dbReference>
<keyword evidence="6" id="KW-0539">Nucleus</keyword>
<dbReference type="PANTHER" id="PTHR12978">
    <property type="entry name" value="HISTIDINE TRIAD HIT PROTEIN MEMBER"/>
    <property type="match status" value="1"/>
</dbReference>
<evidence type="ECO:0000256" key="7">
    <source>
        <dbReference type="ARBA" id="ARBA00029885"/>
    </source>
</evidence>
<protein>
    <recommendedName>
        <fullName evidence="4">m7GpppX diphosphatase</fullName>
        <ecNumber evidence="3">3.6.1.59</ecNumber>
    </recommendedName>
    <alternativeName>
        <fullName evidence="8">Decapping scavenger enzyme</fullName>
    </alternativeName>
    <alternativeName>
        <fullName evidence="7">Scavenger mRNA-decapping enzyme DcpS</fullName>
    </alternativeName>
</protein>
<evidence type="ECO:0000256" key="1">
    <source>
        <dbReference type="ARBA" id="ARBA00004123"/>
    </source>
</evidence>
<dbReference type="Pfam" id="PF05652">
    <property type="entry name" value="DcpS"/>
    <property type="match status" value="1"/>
</dbReference>
<evidence type="ECO:0000256" key="10">
    <source>
        <dbReference type="SAM" id="MobiDB-lite"/>
    </source>
</evidence>
<dbReference type="InterPro" id="IPR036265">
    <property type="entry name" value="HIT-like_sf"/>
</dbReference>
<comment type="similarity">
    <text evidence="2">Belongs to the HIT family.</text>
</comment>
<comment type="subcellular location">
    <subcellularLocation>
        <location evidence="1">Nucleus</location>
    </subcellularLocation>
</comment>
<dbReference type="STRING" id="112268.A0A182WE54"/>
<reference evidence="11" key="2">
    <citation type="submission" date="2020-05" db="UniProtKB">
        <authorList>
            <consortium name="EnsemblMetazoa"/>
        </authorList>
    </citation>
    <scope>IDENTIFICATION</scope>
    <source>
        <strain evidence="11">MINIMUS1</strain>
    </source>
</reference>
<proteinExistence type="inferred from homology"/>
<sequence>MMTSRFKIFALVPPNVDMLKTSPTSNDNGTNKVSECNAVDESPSQRQREGQQPPVPPTEQSTVDEICYDLAHFRTVRVLSNNSTHKCVALLGHFTNLSPDKQAIVVLEKRAFTEAEITTVPPSTVAHREAIANSESEPDRGNVGEHTDPAGSERTFFTTSSRLHKEFVNDVYGNFQCTVDPELNRLKVSIIYPASEKHIVKHCAQLRYMVNETIELYKNITLPHLEQEQLSLEWLYNVLEHRKEKERILYEDPCDENGFVLLPDLKWDGKTIEQLYLLALVRRRDIRSLRDLTAAHLPLLRNVQSRGIAAIEKRYGIGASQLRIYLHYQPTFYHLHMHFTYLRYDPPGTGCEKAHLLSTVINNIELVDDYYQRATLSYTLKETDKLYAKFLAAEGDEPAAKRAKTDIDSTQ</sequence>
<dbReference type="FunFam" id="3.30.428.10:FF:000006">
    <property type="entry name" value="m7GpppX diphosphatase"/>
    <property type="match status" value="1"/>
</dbReference>
<dbReference type="InterPro" id="IPR008594">
    <property type="entry name" value="DcpS/DCS2"/>
</dbReference>